<keyword evidence="4" id="KW-1185">Reference proteome</keyword>
<keyword evidence="1" id="KW-0507">mRNA processing</keyword>
<feature type="domain" description="SURP motif" evidence="2">
    <location>
        <begin position="23"/>
        <end position="65"/>
    </location>
</feature>
<dbReference type="Gramene" id="KMS94161">
    <property type="protein sequence ID" value="KMS94161"/>
    <property type="gene ID" value="BVRB_024190"/>
</dbReference>
<feature type="non-terminal residue" evidence="3">
    <location>
        <position position="1"/>
    </location>
</feature>
<evidence type="ECO:0000259" key="2">
    <source>
        <dbReference type="PROSITE" id="PS50128"/>
    </source>
</evidence>
<evidence type="ECO:0000256" key="1">
    <source>
        <dbReference type="ARBA" id="ARBA00022664"/>
    </source>
</evidence>
<proteinExistence type="predicted"/>
<organism evidence="3 4">
    <name type="scientific">Beta vulgaris subsp. vulgaris</name>
    <name type="common">Beet</name>
    <dbReference type="NCBI Taxonomy" id="3555"/>
    <lineage>
        <taxon>Eukaryota</taxon>
        <taxon>Viridiplantae</taxon>
        <taxon>Streptophyta</taxon>
        <taxon>Embryophyta</taxon>
        <taxon>Tracheophyta</taxon>
        <taxon>Spermatophyta</taxon>
        <taxon>Magnoliopsida</taxon>
        <taxon>eudicotyledons</taxon>
        <taxon>Gunneridae</taxon>
        <taxon>Pentapetalae</taxon>
        <taxon>Caryophyllales</taxon>
        <taxon>Chenopodiaceae</taxon>
        <taxon>Betoideae</taxon>
        <taxon>Beta</taxon>
    </lineage>
</organism>
<dbReference type="Proteomes" id="UP000035740">
    <property type="component" value="Unassembled WGS sequence"/>
</dbReference>
<dbReference type="EMBL" id="KQ095665">
    <property type="protein sequence ID" value="KMS94161.1"/>
    <property type="molecule type" value="Genomic_DNA"/>
</dbReference>
<dbReference type="AlphaFoldDB" id="A0A0J8AZL0"/>
<dbReference type="OrthoDB" id="5836667at2759"/>
<evidence type="ECO:0000313" key="4">
    <source>
        <dbReference type="Proteomes" id="UP000035740"/>
    </source>
</evidence>
<dbReference type="InterPro" id="IPR000061">
    <property type="entry name" value="Surp"/>
</dbReference>
<dbReference type="SUPFAM" id="SSF109905">
    <property type="entry name" value="Surp module (SWAP domain)"/>
    <property type="match status" value="1"/>
</dbReference>
<dbReference type="Gene3D" id="1.10.10.790">
    <property type="entry name" value="Surp module"/>
    <property type="match status" value="1"/>
</dbReference>
<dbReference type="GO" id="GO:0003723">
    <property type="term" value="F:RNA binding"/>
    <property type="evidence" value="ECO:0007669"/>
    <property type="project" value="InterPro"/>
</dbReference>
<evidence type="ECO:0000313" key="3">
    <source>
        <dbReference type="EMBL" id="KMS94161.1"/>
    </source>
</evidence>
<feature type="non-terminal residue" evidence="3">
    <location>
        <position position="86"/>
    </location>
</feature>
<reference evidence="3 4" key="1">
    <citation type="journal article" date="2014" name="Nature">
        <title>The genome of the recently domesticated crop plant sugar beet (Beta vulgaris).</title>
        <authorList>
            <person name="Dohm J.C."/>
            <person name="Minoche A.E."/>
            <person name="Holtgrawe D."/>
            <person name="Capella-Gutierrez S."/>
            <person name="Zakrzewski F."/>
            <person name="Tafer H."/>
            <person name="Rupp O."/>
            <person name="Sorensen T.R."/>
            <person name="Stracke R."/>
            <person name="Reinhardt R."/>
            <person name="Goesmann A."/>
            <person name="Kraft T."/>
            <person name="Schulz B."/>
            <person name="Stadler P.F."/>
            <person name="Schmidt T."/>
            <person name="Gabaldon T."/>
            <person name="Lehrach H."/>
            <person name="Weisshaar B."/>
            <person name="Himmelbauer H."/>
        </authorList>
    </citation>
    <scope>NUCLEOTIDE SEQUENCE [LARGE SCALE GENOMIC DNA]</scope>
    <source>
        <tissue evidence="3">Taproot</tissue>
    </source>
</reference>
<dbReference type="PROSITE" id="PS50128">
    <property type="entry name" value="SURP"/>
    <property type="match status" value="1"/>
</dbReference>
<dbReference type="GO" id="GO:0006397">
    <property type="term" value="P:mRNA processing"/>
    <property type="evidence" value="ECO:0007669"/>
    <property type="project" value="UniProtKB-KW"/>
</dbReference>
<accession>A0A0J8AZL0</accession>
<dbReference type="Pfam" id="PF01805">
    <property type="entry name" value="Surp"/>
    <property type="match status" value="1"/>
</dbReference>
<sequence>KRRLLPSTDDCPINIPGQKTRLVMQRLTDYIVQCGIWFEAAVQERHVQGDHLSFLEPDNPYHSFYLKLKRNAVLAAASATRVSQDQ</sequence>
<protein>
    <recommendedName>
        <fullName evidence="2">SURP motif domain-containing protein</fullName>
    </recommendedName>
</protein>
<gene>
    <name evidence="3" type="ORF">BVRB_024190</name>
</gene>
<name>A0A0J8AZL0_BETVV</name>
<dbReference type="InterPro" id="IPR035967">
    <property type="entry name" value="SWAP/Surp_sf"/>
</dbReference>